<accession>A0A5A7TC82</accession>
<dbReference type="EMBL" id="SSTE01017161">
    <property type="protein sequence ID" value="KAA0040703.1"/>
    <property type="molecule type" value="Genomic_DNA"/>
</dbReference>
<dbReference type="AlphaFoldDB" id="A0A5A7TC82"/>
<gene>
    <name evidence="1" type="ORF">E6C27_scaffold529G00180</name>
</gene>
<protein>
    <submittedName>
        <fullName evidence="1">Serine/threonine-protein phosphatase 5-like</fullName>
    </submittedName>
</protein>
<dbReference type="Proteomes" id="UP000321393">
    <property type="component" value="Unassembled WGS sequence"/>
</dbReference>
<proteinExistence type="predicted"/>
<sequence length="91" mass="9418">MHALPSLVDINIPEGRHLTVCGDVYGQLKFKQLANPCGGASAICRKASVVRGGAELGRSMFGNQPCAKVSTGGTSTIRGAKLFSDQPCGNV</sequence>
<comment type="caution">
    <text evidence="1">The sequence shown here is derived from an EMBL/GenBank/DDBJ whole genome shotgun (WGS) entry which is preliminary data.</text>
</comment>
<evidence type="ECO:0000313" key="1">
    <source>
        <dbReference type="EMBL" id="KAA0040703.1"/>
    </source>
</evidence>
<organism evidence="1 2">
    <name type="scientific">Cucumis melo var. makuwa</name>
    <name type="common">Oriental melon</name>
    <dbReference type="NCBI Taxonomy" id="1194695"/>
    <lineage>
        <taxon>Eukaryota</taxon>
        <taxon>Viridiplantae</taxon>
        <taxon>Streptophyta</taxon>
        <taxon>Embryophyta</taxon>
        <taxon>Tracheophyta</taxon>
        <taxon>Spermatophyta</taxon>
        <taxon>Magnoliopsida</taxon>
        <taxon>eudicotyledons</taxon>
        <taxon>Gunneridae</taxon>
        <taxon>Pentapetalae</taxon>
        <taxon>rosids</taxon>
        <taxon>fabids</taxon>
        <taxon>Cucurbitales</taxon>
        <taxon>Cucurbitaceae</taxon>
        <taxon>Benincaseae</taxon>
        <taxon>Cucumis</taxon>
    </lineage>
</organism>
<dbReference type="OrthoDB" id="445564at2759"/>
<reference evidence="1 2" key="1">
    <citation type="submission" date="2019-08" db="EMBL/GenBank/DDBJ databases">
        <title>Draft genome sequences of two oriental melons (Cucumis melo L. var makuwa).</title>
        <authorList>
            <person name="Kwon S.-Y."/>
        </authorList>
    </citation>
    <scope>NUCLEOTIDE SEQUENCE [LARGE SCALE GENOMIC DNA]</scope>
    <source>
        <strain evidence="2">cv. SW 3</strain>
        <tissue evidence="1">Leaf</tissue>
    </source>
</reference>
<evidence type="ECO:0000313" key="2">
    <source>
        <dbReference type="Proteomes" id="UP000321393"/>
    </source>
</evidence>
<name>A0A5A7TC82_CUCMM</name>